<evidence type="ECO:0000256" key="1">
    <source>
        <dbReference type="SAM" id="MobiDB-lite"/>
    </source>
</evidence>
<dbReference type="EMBL" id="CADCWE010000057">
    <property type="protein sequence ID" value="CAA9531163.1"/>
    <property type="molecule type" value="Genomic_DNA"/>
</dbReference>
<feature type="non-terminal residue" evidence="2">
    <location>
        <position position="1"/>
    </location>
</feature>
<proteinExistence type="predicted"/>
<sequence length="56" mass="6356">GDPSADRVPGDNRRRWPVGRCRARRCRGATAPPPTPRHRRARARTGLSDRVPCRRV</sequence>
<gene>
    <name evidence="2" type="ORF">AVDCRST_MAG73-967</name>
</gene>
<dbReference type="AlphaFoldDB" id="A0A6J4TTJ3"/>
<accession>A0A6J4TTJ3</accession>
<protein>
    <submittedName>
        <fullName evidence="2">Uncharacterized protein</fullName>
    </submittedName>
</protein>
<feature type="region of interest" description="Disordered" evidence="1">
    <location>
        <begin position="26"/>
        <end position="56"/>
    </location>
</feature>
<reference evidence="2" key="1">
    <citation type="submission" date="2020-02" db="EMBL/GenBank/DDBJ databases">
        <authorList>
            <person name="Meier V. D."/>
        </authorList>
    </citation>
    <scope>NUCLEOTIDE SEQUENCE</scope>
    <source>
        <strain evidence="2">AVDCRST_MAG73</strain>
    </source>
</reference>
<feature type="non-terminal residue" evidence="2">
    <location>
        <position position="56"/>
    </location>
</feature>
<name>A0A6J4TTJ3_9BACT</name>
<evidence type="ECO:0000313" key="2">
    <source>
        <dbReference type="EMBL" id="CAA9531163.1"/>
    </source>
</evidence>
<organism evidence="2">
    <name type="scientific">uncultured Thermomicrobiales bacterium</name>
    <dbReference type="NCBI Taxonomy" id="1645740"/>
    <lineage>
        <taxon>Bacteria</taxon>
        <taxon>Pseudomonadati</taxon>
        <taxon>Thermomicrobiota</taxon>
        <taxon>Thermomicrobia</taxon>
        <taxon>Thermomicrobiales</taxon>
        <taxon>environmental samples</taxon>
    </lineage>
</organism>